<name>A0A812LTP2_9DINO</name>
<feature type="domain" description="HECT" evidence="9">
    <location>
        <begin position="372"/>
        <end position="534"/>
    </location>
</feature>
<evidence type="ECO:0000256" key="5">
    <source>
        <dbReference type="ARBA" id="ARBA00022786"/>
    </source>
</evidence>
<dbReference type="OrthoDB" id="10333141at2759"/>
<reference evidence="10" key="1">
    <citation type="submission" date="2021-02" db="EMBL/GenBank/DDBJ databases">
        <authorList>
            <person name="Dougan E. K."/>
            <person name="Rhodes N."/>
            <person name="Thang M."/>
            <person name="Chan C."/>
        </authorList>
    </citation>
    <scope>NUCLEOTIDE SEQUENCE</scope>
</reference>
<evidence type="ECO:0000313" key="10">
    <source>
        <dbReference type="EMBL" id="CAE7252381.1"/>
    </source>
</evidence>
<dbReference type="PROSITE" id="PS50237">
    <property type="entry name" value="HECT"/>
    <property type="match status" value="2"/>
</dbReference>
<dbReference type="GO" id="GO:0016567">
    <property type="term" value="P:protein ubiquitination"/>
    <property type="evidence" value="ECO:0007669"/>
    <property type="project" value="TreeGrafter"/>
</dbReference>
<evidence type="ECO:0000259" key="9">
    <source>
        <dbReference type="PROSITE" id="PS50237"/>
    </source>
</evidence>
<dbReference type="InterPro" id="IPR050409">
    <property type="entry name" value="E3_ubiq-protein_ligase"/>
</dbReference>
<dbReference type="InterPro" id="IPR035983">
    <property type="entry name" value="Hect_E3_ubiquitin_ligase"/>
</dbReference>
<keyword evidence="8" id="KW-0732">Signal</keyword>
<sequence length="534" mass="60193">MGFQMRHVALMLSACCVSAHRVQRAGGQSGGRGLHVQPATAPSEDDLRAEAAMSFEPPRVWIPTFDVKKWFFHRLELQRHSNLSIFEQTRHFMESEDPRSWGNNWTGESISTLSLAFKNESGVDVMGLRKEWLSLVLTSIVMPEADANTAGLQCIKSGLCGGDAGAPQYLLKALPSGELIPILSAEEEEPAWAGRVGSVFNFAYGVYEAAYEKVLGPMQTLPAAAGQRFKFLGKWLARSYVITDLGYAPMGFHSLIYKSLVAGHAVEPETQPFYSEEDTIPACEKMAAVFQRRSPQELQSYGWLGCDEVKDPETGKYTQPSCYKPIYKDEAMWDALYMTWGSFAPDGAKAEDPVPFSAAREYTERRCEESWKRFEEPVDYMAQGFHEVLPSNSDFWKLLDGRSETLAHMVEGNSDVDLDELWEAVEWSGSWDEETEDVLYEVLQELQEEGKGLPPIKRPLNKLLRFFTGSFKKPVEGWKKAKVEFVYRYSEKCIPLVGKTCFNELRIPGGCLEDPRELKEMIAESVVSEDFGYE</sequence>
<evidence type="ECO:0000256" key="4">
    <source>
        <dbReference type="ARBA" id="ARBA00022679"/>
    </source>
</evidence>
<dbReference type="AlphaFoldDB" id="A0A812LTP2"/>
<dbReference type="EMBL" id="CAJNDS010001224">
    <property type="protein sequence ID" value="CAE7252381.1"/>
    <property type="molecule type" value="Genomic_DNA"/>
</dbReference>
<keyword evidence="5 6" id="KW-0833">Ubl conjugation pathway</keyword>
<dbReference type="SUPFAM" id="SSF56204">
    <property type="entry name" value="Hect, E3 ligase catalytic domain"/>
    <property type="match status" value="1"/>
</dbReference>
<evidence type="ECO:0000256" key="1">
    <source>
        <dbReference type="ARBA" id="ARBA00000885"/>
    </source>
</evidence>
<evidence type="ECO:0000256" key="3">
    <source>
        <dbReference type="ARBA" id="ARBA00012485"/>
    </source>
</evidence>
<comment type="caution">
    <text evidence="10">The sequence shown here is derived from an EMBL/GenBank/DDBJ whole genome shotgun (WGS) entry which is preliminary data.</text>
</comment>
<dbReference type="PANTHER" id="PTHR11254:SF440">
    <property type="entry name" value="E3 UBIQUITIN-PROTEIN LIGASE NEDD-4"/>
    <property type="match status" value="1"/>
</dbReference>
<comment type="pathway">
    <text evidence="2">Protein modification; protein ubiquitination.</text>
</comment>
<protein>
    <recommendedName>
        <fullName evidence="3">HECT-type E3 ubiquitin transferase</fullName>
        <ecNumber evidence="3">2.3.2.26</ecNumber>
    </recommendedName>
</protein>
<evidence type="ECO:0000256" key="8">
    <source>
        <dbReference type="SAM" id="SignalP"/>
    </source>
</evidence>
<feature type="active site" description="Glycyl thioester intermediate" evidence="6">
    <location>
        <position position="501"/>
    </location>
</feature>
<gene>
    <name evidence="10" type="ORF">SNAT2548_LOCUS12585</name>
</gene>
<feature type="chain" id="PRO_5032355345" description="HECT-type E3 ubiquitin transferase" evidence="8">
    <location>
        <begin position="20"/>
        <end position="534"/>
    </location>
</feature>
<dbReference type="Gene3D" id="3.30.2410.10">
    <property type="entry name" value="Hect, E3 ligase catalytic domain"/>
    <property type="match status" value="1"/>
</dbReference>
<organism evidence="10 11">
    <name type="scientific">Symbiodinium natans</name>
    <dbReference type="NCBI Taxonomy" id="878477"/>
    <lineage>
        <taxon>Eukaryota</taxon>
        <taxon>Sar</taxon>
        <taxon>Alveolata</taxon>
        <taxon>Dinophyceae</taxon>
        <taxon>Suessiales</taxon>
        <taxon>Symbiodiniaceae</taxon>
        <taxon>Symbiodinium</taxon>
    </lineage>
</organism>
<feature type="region of interest" description="Disordered" evidence="7">
    <location>
        <begin position="26"/>
        <end position="45"/>
    </location>
</feature>
<comment type="caution">
    <text evidence="6">Lacks conserved residue(s) required for the propagation of feature annotation.</text>
</comment>
<proteinExistence type="predicted"/>
<dbReference type="Pfam" id="PF00632">
    <property type="entry name" value="HECT"/>
    <property type="match status" value="1"/>
</dbReference>
<evidence type="ECO:0000313" key="11">
    <source>
        <dbReference type="Proteomes" id="UP000604046"/>
    </source>
</evidence>
<feature type="signal peptide" evidence="8">
    <location>
        <begin position="1"/>
        <end position="19"/>
    </location>
</feature>
<evidence type="ECO:0000256" key="2">
    <source>
        <dbReference type="ARBA" id="ARBA00004906"/>
    </source>
</evidence>
<dbReference type="EC" id="2.3.2.26" evidence="3"/>
<keyword evidence="4" id="KW-0808">Transferase</keyword>
<feature type="domain" description="HECT" evidence="9">
    <location>
        <begin position="113"/>
        <end position="144"/>
    </location>
</feature>
<dbReference type="GO" id="GO:0005737">
    <property type="term" value="C:cytoplasm"/>
    <property type="evidence" value="ECO:0007669"/>
    <property type="project" value="TreeGrafter"/>
</dbReference>
<dbReference type="GO" id="GO:0006511">
    <property type="term" value="P:ubiquitin-dependent protein catabolic process"/>
    <property type="evidence" value="ECO:0007669"/>
    <property type="project" value="TreeGrafter"/>
</dbReference>
<dbReference type="PANTHER" id="PTHR11254">
    <property type="entry name" value="HECT DOMAIN UBIQUITIN-PROTEIN LIGASE"/>
    <property type="match status" value="1"/>
</dbReference>
<accession>A0A812LTP2</accession>
<keyword evidence="11" id="KW-1185">Reference proteome</keyword>
<dbReference type="Gene3D" id="3.90.1750.10">
    <property type="entry name" value="Hect, E3 ligase catalytic domains"/>
    <property type="match status" value="1"/>
</dbReference>
<evidence type="ECO:0000256" key="6">
    <source>
        <dbReference type="PROSITE-ProRule" id="PRU00104"/>
    </source>
</evidence>
<dbReference type="GO" id="GO:0061630">
    <property type="term" value="F:ubiquitin protein ligase activity"/>
    <property type="evidence" value="ECO:0007669"/>
    <property type="project" value="UniProtKB-EC"/>
</dbReference>
<comment type="catalytic activity">
    <reaction evidence="1">
        <text>S-ubiquitinyl-[E2 ubiquitin-conjugating enzyme]-L-cysteine + [acceptor protein]-L-lysine = [E2 ubiquitin-conjugating enzyme]-L-cysteine + N(6)-ubiquitinyl-[acceptor protein]-L-lysine.</text>
        <dbReference type="EC" id="2.3.2.26"/>
    </reaction>
</comment>
<evidence type="ECO:0000256" key="7">
    <source>
        <dbReference type="SAM" id="MobiDB-lite"/>
    </source>
</evidence>
<dbReference type="InterPro" id="IPR000569">
    <property type="entry name" value="HECT_dom"/>
</dbReference>
<dbReference type="Proteomes" id="UP000604046">
    <property type="component" value="Unassembled WGS sequence"/>
</dbReference>